<keyword evidence="6 9" id="KW-0804">Transcription</keyword>
<dbReference type="InterPro" id="IPR045174">
    <property type="entry name" value="Dof"/>
</dbReference>
<gene>
    <name evidence="12" type="ORF">Taro_040036</name>
</gene>
<dbReference type="GO" id="GO:0003700">
    <property type="term" value="F:DNA-binding transcription factor activity"/>
    <property type="evidence" value="ECO:0007669"/>
    <property type="project" value="UniProtKB-UniRule"/>
</dbReference>
<protein>
    <recommendedName>
        <fullName evidence="9">Dof zinc finger protein</fullName>
    </recommendedName>
</protein>
<keyword evidence="1 9" id="KW-0479">Metal-binding</keyword>
<comment type="caution">
    <text evidence="12">The sequence shown here is derived from an EMBL/GenBank/DDBJ whole genome shotgun (WGS) entry which is preliminary data.</text>
</comment>
<feature type="domain" description="Dof-type" evidence="11">
    <location>
        <begin position="106"/>
        <end position="160"/>
    </location>
</feature>
<reference evidence="12" key="1">
    <citation type="submission" date="2017-07" db="EMBL/GenBank/DDBJ databases">
        <title>Taro Niue Genome Assembly and Annotation.</title>
        <authorList>
            <person name="Atibalentja N."/>
            <person name="Keating K."/>
            <person name="Fields C.J."/>
        </authorList>
    </citation>
    <scope>NUCLEOTIDE SEQUENCE</scope>
    <source>
        <strain evidence="12">Niue_2</strain>
        <tissue evidence="12">Leaf</tissue>
    </source>
</reference>
<dbReference type="PANTHER" id="PTHR31992:SF193">
    <property type="entry name" value="DOF ZINC FINGER PROTEIN DOF3.6"/>
    <property type="match status" value="1"/>
</dbReference>
<dbReference type="PROSITE" id="PS50884">
    <property type="entry name" value="ZF_DOF_2"/>
    <property type="match status" value="1"/>
</dbReference>
<dbReference type="InterPro" id="IPR003851">
    <property type="entry name" value="Znf_Dof"/>
</dbReference>
<dbReference type="GO" id="GO:0005634">
    <property type="term" value="C:nucleus"/>
    <property type="evidence" value="ECO:0007669"/>
    <property type="project" value="UniProtKB-SubCell"/>
</dbReference>
<organism evidence="12 13">
    <name type="scientific">Colocasia esculenta</name>
    <name type="common">Wild taro</name>
    <name type="synonym">Arum esculentum</name>
    <dbReference type="NCBI Taxonomy" id="4460"/>
    <lineage>
        <taxon>Eukaryota</taxon>
        <taxon>Viridiplantae</taxon>
        <taxon>Streptophyta</taxon>
        <taxon>Embryophyta</taxon>
        <taxon>Tracheophyta</taxon>
        <taxon>Spermatophyta</taxon>
        <taxon>Magnoliopsida</taxon>
        <taxon>Liliopsida</taxon>
        <taxon>Araceae</taxon>
        <taxon>Aroideae</taxon>
        <taxon>Colocasieae</taxon>
        <taxon>Colocasia</taxon>
    </lineage>
</organism>
<keyword evidence="3 9" id="KW-0862">Zinc</keyword>
<evidence type="ECO:0000256" key="3">
    <source>
        <dbReference type="ARBA" id="ARBA00022833"/>
    </source>
</evidence>
<dbReference type="GO" id="GO:0008270">
    <property type="term" value="F:zinc ion binding"/>
    <property type="evidence" value="ECO:0007669"/>
    <property type="project" value="UniProtKB-KW"/>
</dbReference>
<comment type="subcellular location">
    <subcellularLocation>
        <location evidence="8 9">Nucleus</location>
    </subcellularLocation>
</comment>
<name>A0A843W7Y0_COLES</name>
<feature type="region of interest" description="Disordered" evidence="10">
    <location>
        <begin position="150"/>
        <end position="183"/>
    </location>
</feature>
<evidence type="ECO:0000313" key="13">
    <source>
        <dbReference type="Proteomes" id="UP000652761"/>
    </source>
</evidence>
<accession>A0A843W7Y0</accession>
<feature type="region of interest" description="Disordered" evidence="10">
    <location>
        <begin position="38"/>
        <end position="67"/>
    </location>
</feature>
<evidence type="ECO:0000256" key="4">
    <source>
        <dbReference type="ARBA" id="ARBA00023015"/>
    </source>
</evidence>
<dbReference type="PANTHER" id="PTHR31992">
    <property type="entry name" value="DOF ZINC FINGER PROTEIN DOF1.4-RELATED"/>
    <property type="match status" value="1"/>
</dbReference>
<evidence type="ECO:0000256" key="1">
    <source>
        <dbReference type="ARBA" id="ARBA00022723"/>
    </source>
</evidence>
<evidence type="ECO:0000256" key="8">
    <source>
        <dbReference type="PROSITE-ProRule" id="PRU00071"/>
    </source>
</evidence>
<evidence type="ECO:0000259" key="11">
    <source>
        <dbReference type="PROSITE" id="PS50884"/>
    </source>
</evidence>
<dbReference type="EMBL" id="NMUH01003822">
    <property type="protein sequence ID" value="MQM07203.1"/>
    <property type="molecule type" value="Genomic_DNA"/>
</dbReference>
<evidence type="ECO:0000256" key="10">
    <source>
        <dbReference type="SAM" id="MobiDB-lite"/>
    </source>
</evidence>
<keyword evidence="5 8" id="KW-0238">DNA-binding</keyword>
<keyword evidence="2 8" id="KW-0863">Zinc-finger</keyword>
<evidence type="ECO:0000256" key="2">
    <source>
        <dbReference type="ARBA" id="ARBA00022771"/>
    </source>
</evidence>
<evidence type="ECO:0000256" key="5">
    <source>
        <dbReference type="ARBA" id="ARBA00023125"/>
    </source>
</evidence>
<sequence>MSGARRQASTTRRPTIVCSALDFRLLAVDVRCLVHPASGVRRSSPGHHQAIGGSAGGGGGDPHLLPPVEPVQPRPEGSMAAVGAARPASMSDRARLAKVPQPEPGLKCPRCESTNTKFCYFNNYSLSQPRHFCKTCRRYWTRGGALRNVPVGGGCRRNKRSKSGGGSKSSAASADRQASTSASSVTSGAAGVSAIASSIISPHPQLPFMASLHSMADYGAPGASIGLGFGGAHHIDAGNFHVGGSSGAGLEQWRLQQQVQQFPFLSGLEPPAAPPSLGLFPFNAQGVMDGGAGGFAAQVHGKPSVAAALNSHLGSVKNEEEPERLNLPRQYLGIARNDHFWGGGGNGSTGGGSGSGTGGSWTDISGFNSTSSCSNIL</sequence>
<evidence type="ECO:0000256" key="6">
    <source>
        <dbReference type="ARBA" id="ARBA00023163"/>
    </source>
</evidence>
<feature type="region of interest" description="Disordered" evidence="10">
    <location>
        <begin position="343"/>
        <end position="364"/>
    </location>
</feature>
<dbReference type="Proteomes" id="UP000652761">
    <property type="component" value="Unassembled WGS sequence"/>
</dbReference>
<dbReference type="OrthoDB" id="1927254at2759"/>
<feature type="compositionally biased region" description="Low complexity" evidence="10">
    <location>
        <begin position="168"/>
        <end position="183"/>
    </location>
</feature>
<keyword evidence="4 9" id="KW-0805">Transcription regulation</keyword>
<keyword evidence="13" id="KW-1185">Reference proteome</keyword>
<keyword evidence="7 8" id="KW-0539">Nucleus</keyword>
<evidence type="ECO:0000256" key="7">
    <source>
        <dbReference type="ARBA" id="ARBA00023242"/>
    </source>
</evidence>
<dbReference type="AlphaFoldDB" id="A0A843W7Y0"/>
<proteinExistence type="predicted"/>
<dbReference type="PROSITE" id="PS01361">
    <property type="entry name" value="ZF_DOF_1"/>
    <property type="match status" value="1"/>
</dbReference>
<dbReference type="Pfam" id="PF02701">
    <property type="entry name" value="Zn_ribbon_Dof"/>
    <property type="match status" value="1"/>
</dbReference>
<dbReference type="GO" id="GO:0003677">
    <property type="term" value="F:DNA binding"/>
    <property type="evidence" value="ECO:0007669"/>
    <property type="project" value="UniProtKB-UniRule"/>
</dbReference>
<evidence type="ECO:0000313" key="12">
    <source>
        <dbReference type="EMBL" id="MQM07203.1"/>
    </source>
</evidence>
<comment type="function">
    <text evidence="9">Transcription factor that binds specifically to a 5'-AA[AG]G-3' consensus core sequence.</text>
</comment>
<feature type="compositionally biased region" description="Gly residues" evidence="10">
    <location>
        <begin position="343"/>
        <end position="359"/>
    </location>
</feature>
<evidence type="ECO:0000256" key="9">
    <source>
        <dbReference type="RuleBase" id="RU369094"/>
    </source>
</evidence>